<evidence type="ECO:0000313" key="1">
    <source>
        <dbReference type="EMBL" id="GFS65451.1"/>
    </source>
</evidence>
<protein>
    <submittedName>
        <fullName evidence="1">Uncharacterized protein</fullName>
    </submittedName>
</protein>
<gene>
    <name evidence="1" type="ORF">TNIN_185121</name>
</gene>
<proteinExistence type="predicted"/>
<name>A0A8X6JF38_9ARAC</name>
<dbReference type="Proteomes" id="UP000886998">
    <property type="component" value="Unassembled WGS sequence"/>
</dbReference>
<organism evidence="1 2">
    <name type="scientific">Trichonephila inaurata madagascariensis</name>
    <dbReference type="NCBI Taxonomy" id="2747483"/>
    <lineage>
        <taxon>Eukaryota</taxon>
        <taxon>Metazoa</taxon>
        <taxon>Ecdysozoa</taxon>
        <taxon>Arthropoda</taxon>
        <taxon>Chelicerata</taxon>
        <taxon>Arachnida</taxon>
        <taxon>Araneae</taxon>
        <taxon>Araneomorphae</taxon>
        <taxon>Entelegynae</taxon>
        <taxon>Araneoidea</taxon>
        <taxon>Nephilidae</taxon>
        <taxon>Trichonephila</taxon>
        <taxon>Trichonephila inaurata</taxon>
    </lineage>
</organism>
<reference evidence="1" key="1">
    <citation type="submission" date="2020-08" db="EMBL/GenBank/DDBJ databases">
        <title>Multicomponent nature underlies the extraordinary mechanical properties of spider dragline silk.</title>
        <authorList>
            <person name="Kono N."/>
            <person name="Nakamura H."/>
            <person name="Mori M."/>
            <person name="Yoshida Y."/>
            <person name="Ohtoshi R."/>
            <person name="Malay A.D."/>
            <person name="Moran D.A.P."/>
            <person name="Tomita M."/>
            <person name="Numata K."/>
            <person name="Arakawa K."/>
        </authorList>
    </citation>
    <scope>NUCLEOTIDE SEQUENCE</scope>
</reference>
<evidence type="ECO:0000313" key="2">
    <source>
        <dbReference type="Proteomes" id="UP000886998"/>
    </source>
</evidence>
<dbReference type="EMBL" id="BMAV01028146">
    <property type="protein sequence ID" value="GFS65451.1"/>
    <property type="molecule type" value="Genomic_DNA"/>
</dbReference>
<dbReference type="AlphaFoldDB" id="A0A8X6JF38"/>
<comment type="caution">
    <text evidence="1">The sequence shown here is derived from an EMBL/GenBank/DDBJ whole genome shotgun (WGS) entry which is preliminary data.</text>
</comment>
<sequence>MFDERMIGQNLGKKDILNKPTVSLAEDGYCHMKWYGVNTSMHIESMHRDDKAVLGRLNIEFLIHKNAFLKHFKFIYLNSWRTLVNLL</sequence>
<accession>A0A8X6JF38</accession>
<keyword evidence="2" id="KW-1185">Reference proteome</keyword>